<dbReference type="RefSeq" id="WP_188580155.1">
    <property type="nucleotide sequence ID" value="NZ_BMCT01000004.1"/>
</dbReference>
<keyword evidence="10" id="KW-1185">Reference proteome</keyword>
<dbReference type="Gene3D" id="1.20.1250.20">
    <property type="entry name" value="MFS general substrate transporter like domains"/>
    <property type="match status" value="1"/>
</dbReference>
<dbReference type="Gene3D" id="1.20.1720.10">
    <property type="entry name" value="Multidrug resistance protein D"/>
    <property type="match status" value="1"/>
</dbReference>
<evidence type="ECO:0000256" key="4">
    <source>
        <dbReference type="ARBA" id="ARBA00022692"/>
    </source>
</evidence>
<feature type="transmembrane region" description="Helical" evidence="7">
    <location>
        <begin position="363"/>
        <end position="389"/>
    </location>
</feature>
<name>A0A917FDL5_9HYPH</name>
<comment type="subcellular location">
    <subcellularLocation>
        <location evidence="1">Cell membrane</location>
        <topology evidence="1">Multi-pass membrane protein</topology>
    </subcellularLocation>
</comment>
<dbReference type="Pfam" id="PF07690">
    <property type="entry name" value="MFS_1"/>
    <property type="match status" value="1"/>
</dbReference>
<evidence type="ECO:0000256" key="1">
    <source>
        <dbReference type="ARBA" id="ARBA00004651"/>
    </source>
</evidence>
<keyword evidence="2" id="KW-0813">Transport</keyword>
<evidence type="ECO:0000256" key="5">
    <source>
        <dbReference type="ARBA" id="ARBA00022989"/>
    </source>
</evidence>
<sequence>MSGPAQAEAAPTTLGARAIALLVAGTFFMENLDATAIAPAVPHMAADFGVEPIALNAGISAYMLTLGIFIPISGWVADRFGPRRVFACAIALFTLASLLCGTAQSLPQFIAMRVLQGIGGAMMVPVGRLVVLRVTPRERLIVTIAMLTWPALVAPVLGPPIGGLITEAASWRWIFYLNLPLGVLAFITALLVVPRAGGDKEKRFDWPGFVFTGGALFSLLFAAELFGHTPILWTPAIALIAIGTALLVASAWHLNRTAHPMIDLAPLKLPTFGVAIWGGSAFRMGVGAIPFLLPLMCQIGFGYNAFEAGALLMAVFVGNIVIKPATTPILRRFGFRPVLIVNGVLNALFICACALMSPSIPLTVMAVVLCLGGMSRSIQFTALNTIAFSDVPREKMSGANTLFSAAFQLALGLGVALGAICWRVGDTLSDAGGDPALPFRVAFVLVGLVSLLGVADALRLKPDAGAHVSKAQAPKVRDKRAA</sequence>
<dbReference type="PANTHER" id="PTHR42718">
    <property type="entry name" value="MAJOR FACILITATOR SUPERFAMILY MULTIDRUG TRANSPORTER MFSC"/>
    <property type="match status" value="1"/>
</dbReference>
<keyword evidence="6 7" id="KW-0472">Membrane</keyword>
<accession>A0A917FDL5</accession>
<feature type="transmembrane region" description="Helical" evidence="7">
    <location>
        <begin position="173"/>
        <end position="194"/>
    </location>
</feature>
<feature type="transmembrane region" description="Helical" evidence="7">
    <location>
        <begin position="401"/>
        <end position="425"/>
    </location>
</feature>
<dbReference type="Proteomes" id="UP000606044">
    <property type="component" value="Unassembled WGS sequence"/>
</dbReference>
<evidence type="ECO:0000313" key="10">
    <source>
        <dbReference type="Proteomes" id="UP000606044"/>
    </source>
</evidence>
<comment type="caution">
    <text evidence="9">The sequence shown here is derived from an EMBL/GenBank/DDBJ whole genome shotgun (WGS) entry which is preliminary data.</text>
</comment>
<feature type="transmembrane region" description="Helical" evidence="7">
    <location>
        <begin position="206"/>
        <end position="226"/>
    </location>
</feature>
<feature type="transmembrane region" description="Helical" evidence="7">
    <location>
        <begin position="140"/>
        <end position="161"/>
    </location>
</feature>
<organism evidence="9 10">
    <name type="scientific">Azorhizobium oxalatiphilum</name>
    <dbReference type="NCBI Taxonomy" id="980631"/>
    <lineage>
        <taxon>Bacteria</taxon>
        <taxon>Pseudomonadati</taxon>
        <taxon>Pseudomonadota</taxon>
        <taxon>Alphaproteobacteria</taxon>
        <taxon>Hyphomicrobiales</taxon>
        <taxon>Xanthobacteraceae</taxon>
        <taxon>Azorhizobium</taxon>
    </lineage>
</organism>
<dbReference type="EMBL" id="BMCT01000004">
    <property type="protein sequence ID" value="GGF69139.1"/>
    <property type="molecule type" value="Genomic_DNA"/>
</dbReference>
<feature type="transmembrane region" description="Helical" evidence="7">
    <location>
        <begin position="301"/>
        <end position="322"/>
    </location>
</feature>
<evidence type="ECO:0000256" key="6">
    <source>
        <dbReference type="ARBA" id="ARBA00023136"/>
    </source>
</evidence>
<dbReference type="GO" id="GO:0022857">
    <property type="term" value="F:transmembrane transporter activity"/>
    <property type="evidence" value="ECO:0007669"/>
    <property type="project" value="InterPro"/>
</dbReference>
<keyword evidence="4 7" id="KW-0812">Transmembrane</keyword>
<keyword evidence="5 7" id="KW-1133">Transmembrane helix</keyword>
<protein>
    <submittedName>
        <fullName evidence="9">MFS transporter</fullName>
    </submittedName>
</protein>
<reference evidence="9" key="2">
    <citation type="submission" date="2020-09" db="EMBL/GenBank/DDBJ databases">
        <authorList>
            <person name="Sun Q."/>
            <person name="Sedlacek I."/>
        </authorList>
    </citation>
    <scope>NUCLEOTIDE SEQUENCE</scope>
    <source>
        <strain evidence="9">CCM 7897</strain>
    </source>
</reference>
<feature type="transmembrane region" description="Helical" evidence="7">
    <location>
        <begin position="232"/>
        <end position="254"/>
    </location>
</feature>
<evidence type="ECO:0000256" key="7">
    <source>
        <dbReference type="SAM" id="Phobius"/>
    </source>
</evidence>
<evidence type="ECO:0000256" key="2">
    <source>
        <dbReference type="ARBA" id="ARBA00022448"/>
    </source>
</evidence>
<keyword evidence="3" id="KW-1003">Cell membrane</keyword>
<proteinExistence type="predicted"/>
<dbReference type="PROSITE" id="PS50850">
    <property type="entry name" value="MFS"/>
    <property type="match status" value="1"/>
</dbReference>
<evidence type="ECO:0000313" key="9">
    <source>
        <dbReference type="EMBL" id="GGF69139.1"/>
    </source>
</evidence>
<feature type="transmembrane region" description="Helical" evidence="7">
    <location>
        <begin position="274"/>
        <end position="295"/>
    </location>
</feature>
<evidence type="ECO:0000256" key="3">
    <source>
        <dbReference type="ARBA" id="ARBA00022475"/>
    </source>
</evidence>
<feature type="transmembrane region" description="Helical" evidence="7">
    <location>
        <begin position="85"/>
        <end position="104"/>
    </location>
</feature>
<evidence type="ECO:0000259" key="8">
    <source>
        <dbReference type="PROSITE" id="PS50850"/>
    </source>
</evidence>
<dbReference type="InterPro" id="IPR011701">
    <property type="entry name" value="MFS"/>
</dbReference>
<dbReference type="PANTHER" id="PTHR42718:SF46">
    <property type="entry name" value="BLR6921 PROTEIN"/>
    <property type="match status" value="1"/>
</dbReference>
<dbReference type="GO" id="GO:0005886">
    <property type="term" value="C:plasma membrane"/>
    <property type="evidence" value="ECO:0007669"/>
    <property type="project" value="UniProtKB-SubCell"/>
</dbReference>
<feature type="domain" description="Major facilitator superfamily (MFS) profile" evidence="8">
    <location>
        <begin position="19"/>
        <end position="465"/>
    </location>
</feature>
<dbReference type="SUPFAM" id="SSF103473">
    <property type="entry name" value="MFS general substrate transporter"/>
    <property type="match status" value="1"/>
</dbReference>
<gene>
    <name evidence="9" type="ORF">GCM10007301_31050</name>
</gene>
<feature type="transmembrane region" description="Helical" evidence="7">
    <location>
        <begin position="437"/>
        <end position="455"/>
    </location>
</feature>
<dbReference type="AlphaFoldDB" id="A0A917FDL5"/>
<feature type="transmembrane region" description="Helical" evidence="7">
    <location>
        <begin position="334"/>
        <end position="357"/>
    </location>
</feature>
<feature type="transmembrane region" description="Helical" evidence="7">
    <location>
        <begin position="110"/>
        <end position="131"/>
    </location>
</feature>
<feature type="transmembrane region" description="Helical" evidence="7">
    <location>
        <begin position="53"/>
        <end position="73"/>
    </location>
</feature>
<dbReference type="InterPro" id="IPR036259">
    <property type="entry name" value="MFS_trans_sf"/>
</dbReference>
<dbReference type="InterPro" id="IPR020846">
    <property type="entry name" value="MFS_dom"/>
</dbReference>
<reference evidence="9" key="1">
    <citation type="journal article" date="2014" name="Int. J. Syst. Evol. Microbiol.">
        <title>Complete genome sequence of Corynebacterium casei LMG S-19264T (=DSM 44701T), isolated from a smear-ripened cheese.</title>
        <authorList>
            <consortium name="US DOE Joint Genome Institute (JGI-PGF)"/>
            <person name="Walter F."/>
            <person name="Albersmeier A."/>
            <person name="Kalinowski J."/>
            <person name="Ruckert C."/>
        </authorList>
    </citation>
    <scope>NUCLEOTIDE SEQUENCE</scope>
    <source>
        <strain evidence="9">CCM 7897</strain>
    </source>
</reference>